<dbReference type="EMBL" id="QCYY01004520">
    <property type="protein sequence ID" value="ROT60845.1"/>
    <property type="molecule type" value="Genomic_DNA"/>
</dbReference>
<dbReference type="InterPro" id="IPR004045">
    <property type="entry name" value="Glutathione_S-Trfase_N"/>
</dbReference>
<evidence type="ECO:0000256" key="2">
    <source>
        <dbReference type="ARBA" id="ARBA00005861"/>
    </source>
</evidence>
<dbReference type="FunFam" id="1.20.1050.10:FF:000101">
    <property type="entry name" value="Glutathione S-transferase Mu 4"/>
    <property type="match status" value="1"/>
</dbReference>
<evidence type="ECO:0000256" key="3">
    <source>
        <dbReference type="ARBA" id="ARBA00011738"/>
    </source>
</evidence>
<comment type="similarity">
    <text evidence="2">Belongs to the GST superfamily. Mu family.</text>
</comment>
<dbReference type="PRINTS" id="PR01267">
    <property type="entry name" value="GSTRNSFRASEM"/>
</dbReference>
<name>A0A3R7PVQ7_PENVA</name>
<gene>
    <name evidence="9" type="ORF">C7M84_021515</name>
</gene>
<reference evidence="9 10" key="1">
    <citation type="submission" date="2018-04" db="EMBL/GenBank/DDBJ databases">
        <authorList>
            <person name="Zhang X."/>
            <person name="Yuan J."/>
            <person name="Li F."/>
            <person name="Xiang J."/>
        </authorList>
    </citation>
    <scope>NUCLEOTIDE SEQUENCE [LARGE SCALE GENOMIC DNA]</scope>
    <source>
        <tissue evidence="9">Muscle</tissue>
    </source>
</reference>
<sequence length="238" mass="28210">MAPVLGYWKLRGLCQSIRMLLEYTGTEYEEKLYHFGSAPDYDKSEWLDEKFNLGLDFPNLPYYIDGSAKVTQSNAILRYIARKHDLLGRTDEEKVRVDVLENQAMDLRMSYVRLVYQNYNTQKNEYLTNLPATLKLFSNFLGNRKWFAGEHFFYKSLNQRWEITYQFSNIHMLTFVDFLMYELLDIHLELDASCLASFKNLSDFHKHFEELPAIKKYMASPRFLKKPLNGPMALFDIK</sequence>
<protein>
    <recommendedName>
        <fullName evidence="4">glutathione transferase</fullName>
        <ecNumber evidence="4">2.5.1.18</ecNumber>
    </recommendedName>
</protein>
<feature type="domain" description="GST N-terminal" evidence="7">
    <location>
        <begin position="1"/>
        <end position="88"/>
    </location>
</feature>
<dbReference type="SFLD" id="SFLDS00019">
    <property type="entry name" value="Glutathione_Transferase_(cytos"/>
    <property type="match status" value="1"/>
</dbReference>
<dbReference type="GO" id="GO:0042178">
    <property type="term" value="P:xenobiotic catabolic process"/>
    <property type="evidence" value="ECO:0007669"/>
    <property type="project" value="UniProtKB-ARBA"/>
</dbReference>
<dbReference type="SUPFAM" id="SSF52833">
    <property type="entry name" value="Thioredoxin-like"/>
    <property type="match status" value="1"/>
</dbReference>
<dbReference type="Pfam" id="PF14497">
    <property type="entry name" value="GST_C_3"/>
    <property type="match status" value="1"/>
</dbReference>
<organism evidence="9 10">
    <name type="scientific">Penaeus vannamei</name>
    <name type="common">Whiteleg shrimp</name>
    <name type="synonym">Litopenaeus vannamei</name>
    <dbReference type="NCBI Taxonomy" id="6689"/>
    <lineage>
        <taxon>Eukaryota</taxon>
        <taxon>Metazoa</taxon>
        <taxon>Ecdysozoa</taxon>
        <taxon>Arthropoda</taxon>
        <taxon>Crustacea</taxon>
        <taxon>Multicrustacea</taxon>
        <taxon>Malacostraca</taxon>
        <taxon>Eumalacostraca</taxon>
        <taxon>Eucarida</taxon>
        <taxon>Decapoda</taxon>
        <taxon>Dendrobranchiata</taxon>
        <taxon>Penaeoidea</taxon>
        <taxon>Penaeidae</taxon>
        <taxon>Penaeus</taxon>
    </lineage>
</organism>
<dbReference type="OrthoDB" id="4951845at2759"/>
<proteinExistence type="inferred from homology"/>
<evidence type="ECO:0000256" key="6">
    <source>
        <dbReference type="ARBA" id="ARBA00047960"/>
    </source>
</evidence>
<dbReference type="InterPro" id="IPR040079">
    <property type="entry name" value="Glutathione_S-Trfase"/>
</dbReference>
<dbReference type="PANTHER" id="PTHR11571:SF222">
    <property type="entry name" value="GLUTATHIONE TRANSFERASE"/>
    <property type="match status" value="1"/>
</dbReference>
<comment type="catalytic activity">
    <reaction evidence="6">
        <text>RX + glutathione = an S-substituted glutathione + a halide anion + H(+)</text>
        <dbReference type="Rhea" id="RHEA:16437"/>
        <dbReference type="ChEBI" id="CHEBI:15378"/>
        <dbReference type="ChEBI" id="CHEBI:16042"/>
        <dbReference type="ChEBI" id="CHEBI:17792"/>
        <dbReference type="ChEBI" id="CHEBI:57925"/>
        <dbReference type="ChEBI" id="CHEBI:90779"/>
        <dbReference type="EC" id="2.5.1.18"/>
    </reaction>
</comment>
<dbReference type="InterPro" id="IPR036249">
    <property type="entry name" value="Thioredoxin-like_sf"/>
</dbReference>
<reference evidence="9 10" key="2">
    <citation type="submission" date="2019-01" db="EMBL/GenBank/DDBJ databases">
        <title>The decoding of complex shrimp genome reveals the adaptation for benthos swimmer, frequently molting mechanism and breeding impact on genome.</title>
        <authorList>
            <person name="Sun Y."/>
            <person name="Gao Y."/>
            <person name="Yu Y."/>
        </authorList>
    </citation>
    <scope>NUCLEOTIDE SEQUENCE [LARGE SCALE GENOMIC DNA]</scope>
    <source>
        <tissue evidence="9">Muscle</tissue>
    </source>
</reference>
<evidence type="ECO:0000256" key="5">
    <source>
        <dbReference type="ARBA" id="ARBA00022679"/>
    </source>
</evidence>
<dbReference type="PROSITE" id="PS50405">
    <property type="entry name" value="GST_CTER"/>
    <property type="match status" value="1"/>
</dbReference>
<evidence type="ECO:0000313" key="10">
    <source>
        <dbReference type="Proteomes" id="UP000283509"/>
    </source>
</evidence>
<dbReference type="PROSITE" id="PS50404">
    <property type="entry name" value="GST_NTER"/>
    <property type="match status" value="1"/>
</dbReference>
<dbReference type="InterPro" id="IPR050213">
    <property type="entry name" value="GST_superfamily"/>
</dbReference>
<comment type="function">
    <text evidence="1">Conjugation of reduced glutathione to a wide number of exogenous and endogenous hydrophobic electrophiles.</text>
</comment>
<feature type="domain" description="GST C-terminal" evidence="8">
    <location>
        <begin position="90"/>
        <end position="228"/>
    </location>
</feature>
<comment type="caution">
    <text evidence="9">The sequence shown here is derived from an EMBL/GenBank/DDBJ whole genome shotgun (WGS) entry which is preliminary data.</text>
</comment>
<dbReference type="Pfam" id="PF02798">
    <property type="entry name" value="GST_N"/>
    <property type="match status" value="1"/>
</dbReference>
<evidence type="ECO:0000256" key="4">
    <source>
        <dbReference type="ARBA" id="ARBA00012452"/>
    </source>
</evidence>
<dbReference type="AlphaFoldDB" id="A0A3R7PVQ7"/>
<dbReference type="STRING" id="6689.A0A3R7PVQ7"/>
<keyword evidence="5 9" id="KW-0808">Transferase</keyword>
<dbReference type="EC" id="2.5.1.18" evidence="4"/>
<dbReference type="InterPro" id="IPR003081">
    <property type="entry name" value="GST_mu"/>
</dbReference>
<comment type="subunit">
    <text evidence="3">Homodimer.</text>
</comment>
<dbReference type="GO" id="GO:0006749">
    <property type="term" value="P:glutathione metabolic process"/>
    <property type="evidence" value="ECO:0007669"/>
    <property type="project" value="TreeGrafter"/>
</dbReference>
<dbReference type="InterPro" id="IPR010987">
    <property type="entry name" value="Glutathione-S-Trfase_C-like"/>
</dbReference>
<dbReference type="Gene3D" id="1.20.1050.10">
    <property type="match status" value="1"/>
</dbReference>
<dbReference type="InterPro" id="IPR004046">
    <property type="entry name" value="GST_C"/>
</dbReference>
<evidence type="ECO:0000259" key="7">
    <source>
        <dbReference type="PROSITE" id="PS50404"/>
    </source>
</evidence>
<dbReference type="GO" id="GO:0004364">
    <property type="term" value="F:glutathione transferase activity"/>
    <property type="evidence" value="ECO:0007669"/>
    <property type="project" value="UniProtKB-EC"/>
</dbReference>
<dbReference type="Gene3D" id="3.40.30.10">
    <property type="entry name" value="Glutaredoxin"/>
    <property type="match status" value="1"/>
</dbReference>
<accession>A0A3R7PVQ7</accession>
<dbReference type="FunFam" id="3.40.30.10:FF:000019">
    <property type="entry name" value="Glutathione S-transferase Mu"/>
    <property type="match status" value="1"/>
</dbReference>
<dbReference type="SUPFAM" id="SSF47616">
    <property type="entry name" value="GST C-terminal domain-like"/>
    <property type="match status" value="1"/>
</dbReference>
<dbReference type="Proteomes" id="UP000283509">
    <property type="component" value="Unassembled WGS sequence"/>
</dbReference>
<dbReference type="InterPro" id="IPR036282">
    <property type="entry name" value="Glutathione-S-Trfase_C_sf"/>
</dbReference>
<keyword evidence="10" id="KW-1185">Reference proteome</keyword>
<evidence type="ECO:0000256" key="1">
    <source>
        <dbReference type="ARBA" id="ARBA00003701"/>
    </source>
</evidence>
<dbReference type="PANTHER" id="PTHR11571">
    <property type="entry name" value="GLUTATHIONE S-TRANSFERASE"/>
    <property type="match status" value="1"/>
</dbReference>
<dbReference type="SFLD" id="SFLDG01205">
    <property type="entry name" value="AMPS.1"/>
    <property type="match status" value="1"/>
</dbReference>
<dbReference type="SFLD" id="SFLDG00363">
    <property type="entry name" value="AMPS_(cytGST):_Alpha-__Mu-__Pi"/>
    <property type="match status" value="1"/>
</dbReference>
<dbReference type="CDD" id="cd03075">
    <property type="entry name" value="GST_N_Mu"/>
    <property type="match status" value="1"/>
</dbReference>
<evidence type="ECO:0000313" key="9">
    <source>
        <dbReference type="EMBL" id="ROT60845.1"/>
    </source>
</evidence>
<evidence type="ECO:0000259" key="8">
    <source>
        <dbReference type="PROSITE" id="PS50405"/>
    </source>
</evidence>